<dbReference type="GO" id="GO:0004180">
    <property type="term" value="F:carboxypeptidase activity"/>
    <property type="evidence" value="ECO:0007669"/>
    <property type="project" value="UniProtKB-KW"/>
</dbReference>
<dbReference type="InterPro" id="IPR023346">
    <property type="entry name" value="Lysozyme-like_dom_sf"/>
</dbReference>
<dbReference type="Proteomes" id="UP001201701">
    <property type="component" value="Unassembled WGS sequence"/>
</dbReference>
<keyword evidence="1" id="KW-0121">Carboxypeptidase</keyword>
<name>A0ABS9QJZ0_9HYPH</name>
<keyword evidence="1" id="KW-0378">Hydrolase</keyword>
<sequence>MPNMNLGDTRLIVDTCKKAGLLRNETAYVLATSYWETGRTMRPVREYGGETYLKSKAYYPFVGMGYVQLTWERNYRDWSRRLGVDFVASPRKLLEPQYAVRILVDGMRLGTFTGKRLSDYITLSKSDFVGARRIINGTDKAASIAAIARDYDASLKAEGYGVGGKPTVPAPANDNNQNWIARLIAEILSIFKKAA</sequence>
<accession>A0ABS9QJZ0</accession>
<dbReference type="EMBL" id="JAKREW010000020">
    <property type="protein sequence ID" value="MCG7507051.1"/>
    <property type="molecule type" value="Genomic_DNA"/>
</dbReference>
<dbReference type="SUPFAM" id="SSF53955">
    <property type="entry name" value="Lysozyme-like"/>
    <property type="match status" value="1"/>
</dbReference>
<evidence type="ECO:0000313" key="1">
    <source>
        <dbReference type="EMBL" id="MCG7507051.1"/>
    </source>
</evidence>
<comment type="caution">
    <text evidence="1">The sequence shown here is derived from an EMBL/GenBank/DDBJ whole genome shotgun (WGS) entry which is preliminary data.</text>
</comment>
<evidence type="ECO:0000313" key="2">
    <source>
        <dbReference type="Proteomes" id="UP001201701"/>
    </source>
</evidence>
<organism evidence="1 2">
    <name type="scientific">Mesorhizobium retamae</name>
    <dbReference type="NCBI Taxonomy" id="2912854"/>
    <lineage>
        <taxon>Bacteria</taxon>
        <taxon>Pseudomonadati</taxon>
        <taxon>Pseudomonadota</taxon>
        <taxon>Alphaproteobacteria</taxon>
        <taxon>Hyphomicrobiales</taxon>
        <taxon>Phyllobacteriaceae</taxon>
        <taxon>Mesorhizobium</taxon>
    </lineage>
</organism>
<dbReference type="RefSeq" id="WP_239367827.1">
    <property type="nucleotide sequence ID" value="NZ_JAKREW010000020.1"/>
</dbReference>
<reference evidence="1 2" key="1">
    <citation type="submission" date="2022-02" db="EMBL/GenBank/DDBJ databases">
        <title>Draft genome sequence of Mezorhizobium retamae strain IRAMC:0171 isolated from Retama raetam nodules.</title>
        <authorList>
            <person name="Bengaied R."/>
            <person name="Sbissi I."/>
            <person name="Huber K."/>
            <person name="Ghodbane F."/>
            <person name="Nouioui I."/>
            <person name="Tarhouni M."/>
            <person name="Gtari M."/>
        </authorList>
    </citation>
    <scope>NUCLEOTIDE SEQUENCE [LARGE SCALE GENOMIC DNA]</scope>
    <source>
        <strain evidence="1 2">IRAMC:0171</strain>
    </source>
</reference>
<keyword evidence="2" id="KW-1185">Reference proteome</keyword>
<keyword evidence="1" id="KW-0645">Protease</keyword>
<protein>
    <submittedName>
        <fullName evidence="1">Carboxypeptidase</fullName>
    </submittedName>
</protein>
<dbReference type="Gene3D" id="1.10.530.10">
    <property type="match status" value="1"/>
</dbReference>
<proteinExistence type="predicted"/>
<gene>
    <name evidence="1" type="ORF">L4923_18645</name>
</gene>